<feature type="region of interest" description="Disordered" evidence="1">
    <location>
        <begin position="1032"/>
        <end position="1052"/>
    </location>
</feature>
<keyword evidence="3" id="KW-1185">Reference proteome</keyword>
<feature type="compositionally biased region" description="Polar residues" evidence="1">
    <location>
        <begin position="1043"/>
        <end position="1052"/>
    </location>
</feature>
<sequence length="1052" mass="116884">MASTLPTVLEEDLEIALAKFVTQGQIDSKSSLHTAIIDLLEALQSTNADVASLLTVVACKVDGLLEVVIASRNGGAFTFRSRVLKALQKSTQYPNPTFITCTQRIGAFLISISPSITFDQDIVTKHREFSANVKSTGTTELGDFVNKEVELPEHVLVEPSKTRRPGKLHQRASSVISTNQDTGLHCARSQQPPSPTVASDRSGASTTLLEQLKGCLESYFIACLEDGVEEFAVDQLFRLLVPASTTLQPREAPDKAIPEPFPFLAEDLAQSPSRFFSQAGISLTAFLDNITEHEKVAQVLWDVGDYVDAVLRFCRSDNPSSRRQASRCLLDGIRSHVPLVTSYGNESDVLSELFKLSQTVILTLDEKTEIGFLRAVVNLDLAELKRYGQHFLDEQDLRGALLALDAWTQSATLDAITSTRDEEVADVLLLCQKFGEVVKTIVQSPGFVDLLGIHHIFGVSYTSSSSPVRQPQSQDITLQRTVRPCSFVHSLALVLVDCEDQPRNRAYPITLPKNTVDDMIRRTLLKRLNAVVERIDELTKKSRAFEWCQQFLVNQQCRARDEGSCWRDHILEKDLSIEKFNSRFRLYILVITVLDHFTTLPGISDDRTRSIKQQIWITKLFQLCYPPTNKAGCLSDITPALIPEYSMVRAMPIVQNWLREAFRGLRPADRVKSFLNNILITSLLATAFNYSEAATYLWRGQWSLDPAYASQNGLIQSNSKPVAGSAIIWLAKGTPTRTYLGIHFLNEYDYLAMPRSWIVRAFARGQSPQVNGPSPWTLATILDTFLNILLLKKSAATQASSKSAGARFAKSPMLSEVKRFKGSVDVWLWSVKILPGSAPPSSAFSRDLAPFAQANDWDEVLDALVESTKASAMDELVMIRRDVGYPSIRPRFKPVVCPSERDILSKLRPLSPLLPSPSEAPAVFPFPGHFGHIPLIIVRNESAASSLRGVIGRVAVIFSIHCEVKKLFKDLQPSSELYYQGPSKARVLVSDIVERVQEIPDLVIKIREFAECPEDTDYDLVAEPLLSERVPWAPKVNEGDNGASPSVESPEN</sequence>
<evidence type="ECO:0000313" key="3">
    <source>
        <dbReference type="Proteomes" id="UP000054248"/>
    </source>
</evidence>
<accession>A0A0C3QRS1</accession>
<dbReference type="HOGENOM" id="CLU_290732_0_0_1"/>
<dbReference type="OrthoDB" id="3156807at2759"/>
<organism evidence="2 3">
    <name type="scientific">Tulasnella calospora MUT 4182</name>
    <dbReference type="NCBI Taxonomy" id="1051891"/>
    <lineage>
        <taxon>Eukaryota</taxon>
        <taxon>Fungi</taxon>
        <taxon>Dikarya</taxon>
        <taxon>Basidiomycota</taxon>
        <taxon>Agaricomycotina</taxon>
        <taxon>Agaricomycetes</taxon>
        <taxon>Cantharellales</taxon>
        <taxon>Tulasnellaceae</taxon>
        <taxon>Tulasnella</taxon>
    </lineage>
</organism>
<dbReference type="AlphaFoldDB" id="A0A0C3QRS1"/>
<dbReference type="Proteomes" id="UP000054248">
    <property type="component" value="Unassembled WGS sequence"/>
</dbReference>
<reference evidence="2 3" key="1">
    <citation type="submission" date="2014-04" db="EMBL/GenBank/DDBJ databases">
        <authorList>
            <consortium name="DOE Joint Genome Institute"/>
            <person name="Kuo A."/>
            <person name="Girlanda M."/>
            <person name="Perotto S."/>
            <person name="Kohler A."/>
            <person name="Nagy L.G."/>
            <person name="Floudas D."/>
            <person name="Copeland A."/>
            <person name="Barry K.W."/>
            <person name="Cichocki N."/>
            <person name="Veneault-Fourrey C."/>
            <person name="LaButti K."/>
            <person name="Lindquist E.A."/>
            <person name="Lipzen A."/>
            <person name="Lundell T."/>
            <person name="Morin E."/>
            <person name="Murat C."/>
            <person name="Sun H."/>
            <person name="Tunlid A."/>
            <person name="Henrissat B."/>
            <person name="Grigoriev I.V."/>
            <person name="Hibbett D.S."/>
            <person name="Martin F."/>
            <person name="Nordberg H.P."/>
            <person name="Cantor M.N."/>
            <person name="Hua S.X."/>
        </authorList>
    </citation>
    <scope>NUCLEOTIDE SEQUENCE [LARGE SCALE GENOMIC DNA]</scope>
    <source>
        <strain evidence="2 3">MUT 4182</strain>
    </source>
</reference>
<protein>
    <submittedName>
        <fullName evidence="2">Uncharacterized protein</fullName>
    </submittedName>
</protein>
<evidence type="ECO:0000256" key="1">
    <source>
        <dbReference type="SAM" id="MobiDB-lite"/>
    </source>
</evidence>
<proteinExistence type="predicted"/>
<reference evidence="3" key="2">
    <citation type="submission" date="2015-01" db="EMBL/GenBank/DDBJ databases">
        <title>Evolutionary Origins and Diversification of the Mycorrhizal Mutualists.</title>
        <authorList>
            <consortium name="DOE Joint Genome Institute"/>
            <consortium name="Mycorrhizal Genomics Consortium"/>
            <person name="Kohler A."/>
            <person name="Kuo A."/>
            <person name="Nagy L.G."/>
            <person name="Floudas D."/>
            <person name="Copeland A."/>
            <person name="Barry K.W."/>
            <person name="Cichocki N."/>
            <person name="Veneault-Fourrey C."/>
            <person name="LaButti K."/>
            <person name="Lindquist E.A."/>
            <person name="Lipzen A."/>
            <person name="Lundell T."/>
            <person name="Morin E."/>
            <person name="Murat C."/>
            <person name="Riley R."/>
            <person name="Ohm R."/>
            <person name="Sun H."/>
            <person name="Tunlid A."/>
            <person name="Henrissat B."/>
            <person name="Grigoriev I.V."/>
            <person name="Hibbett D.S."/>
            <person name="Martin F."/>
        </authorList>
    </citation>
    <scope>NUCLEOTIDE SEQUENCE [LARGE SCALE GENOMIC DNA]</scope>
    <source>
        <strain evidence="3">MUT 4182</strain>
    </source>
</reference>
<name>A0A0C3QRS1_9AGAM</name>
<gene>
    <name evidence="2" type="ORF">M407DRAFT_5598</name>
</gene>
<dbReference type="EMBL" id="KN822971">
    <property type="protein sequence ID" value="KIO30544.1"/>
    <property type="molecule type" value="Genomic_DNA"/>
</dbReference>
<evidence type="ECO:0000313" key="2">
    <source>
        <dbReference type="EMBL" id="KIO30544.1"/>
    </source>
</evidence>
<feature type="region of interest" description="Disordered" evidence="1">
    <location>
        <begin position="179"/>
        <end position="202"/>
    </location>
</feature>
<dbReference type="STRING" id="1051891.A0A0C3QRS1"/>